<reference evidence="12 13" key="1">
    <citation type="submission" date="2024-04" db="EMBL/GenBank/DDBJ databases">
        <title>Genome assembly C_amara_ONT_v2.</title>
        <authorList>
            <person name="Yant L."/>
            <person name="Moore C."/>
            <person name="Slenker M."/>
        </authorList>
    </citation>
    <scope>NUCLEOTIDE SEQUENCE [LARGE SCALE GENOMIC DNA]</scope>
    <source>
        <tissue evidence="12">Leaf</tissue>
    </source>
</reference>
<name>A0ABD1AG42_CARAN</name>
<organism evidence="12 13">
    <name type="scientific">Cardamine amara subsp. amara</name>
    <dbReference type="NCBI Taxonomy" id="228776"/>
    <lineage>
        <taxon>Eukaryota</taxon>
        <taxon>Viridiplantae</taxon>
        <taxon>Streptophyta</taxon>
        <taxon>Embryophyta</taxon>
        <taxon>Tracheophyta</taxon>
        <taxon>Spermatophyta</taxon>
        <taxon>Magnoliopsida</taxon>
        <taxon>eudicotyledons</taxon>
        <taxon>Gunneridae</taxon>
        <taxon>Pentapetalae</taxon>
        <taxon>rosids</taxon>
        <taxon>malvids</taxon>
        <taxon>Brassicales</taxon>
        <taxon>Brassicaceae</taxon>
        <taxon>Cardamineae</taxon>
        <taxon>Cardamine</taxon>
    </lineage>
</organism>
<evidence type="ECO:0000256" key="1">
    <source>
        <dbReference type="ARBA" id="ARBA00004251"/>
    </source>
</evidence>
<evidence type="ECO:0000256" key="2">
    <source>
        <dbReference type="ARBA" id="ARBA00009592"/>
    </source>
</evidence>
<dbReference type="Proteomes" id="UP001558713">
    <property type="component" value="Unassembled WGS sequence"/>
</dbReference>
<gene>
    <name evidence="12" type="ORF">V5N11_024450</name>
</gene>
<evidence type="ECO:0000256" key="3">
    <source>
        <dbReference type="ARBA" id="ARBA00022475"/>
    </source>
</evidence>
<accession>A0ABD1AG42</accession>
<sequence>MDEDGRIYMGNYNNPNYVYEDTIDLQYKGLYMEQGKILTSYATLDFSRNNLEGQIPESIGLLKALIALNLSNNAFTCHIPLSLENLTDLESLDLSRNNLSGTIPKGLGSLSFLAYISVAHNKLKGEIPQGTQITSQPKSSFEGNAGLCGLPLEETCFGTNEPPIRQPKQEDEEEEEEEEEVLYWEAVVIGYGPGVLFGLAIAQVIASYKPEWLVKIIGPYKRRNS</sequence>
<dbReference type="InterPro" id="IPR032675">
    <property type="entry name" value="LRR_dom_sf"/>
</dbReference>
<protein>
    <submittedName>
        <fullName evidence="12">Receptor like protein 27</fullName>
    </submittedName>
</protein>
<dbReference type="GO" id="GO:0005886">
    <property type="term" value="C:plasma membrane"/>
    <property type="evidence" value="ECO:0007669"/>
    <property type="project" value="UniProtKB-SubCell"/>
</dbReference>
<keyword evidence="7" id="KW-1133">Transmembrane helix</keyword>
<evidence type="ECO:0000256" key="5">
    <source>
        <dbReference type="ARBA" id="ARBA00022692"/>
    </source>
</evidence>
<evidence type="ECO:0000256" key="9">
    <source>
        <dbReference type="ARBA" id="ARBA00023170"/>
    </source>
</evidence>
<keyword evidence="8" id="KW-0472">Membrane</keyword>
<keyword evidence="5" id="KW-0812">Transmembrane</keyword>
<comment type="caution">
    <text evidence="12">The sequence shown here is derived from an EMBL/GenBank/DDBJ whole genome shotgun (WGS) entry which is preliminary data.</text>
</comment>
<evidence type="ECO:0000256" key="4">
    <source>
        <dbReference type="ARBA" id="ARBA00022614"/>
    </source>
</evidence>
<feature type="region of interest" description="Disordered" evidence="11">
    <location>
        <begin position="158"/>
        <end position="177"/>
    </location>
</feature>
<dbReference type="InterPro" id="IPR001611">
    <property type="entry name" value="Leu-rich_rpt"/>
</dbReference>
<dbReference type="PANTHER" id="PTHR27004:SF337">
    <property type="entry name" value="RECEPTOR LIKE PROTEIN 23-RELATED"/>
    <property type="match status" value="1"/>
</dbReference>
<dbReference type="SUPFAM" id="SSF52058">
    <property type="entry name" value="L domain-like"/>
    <property type="match status" value="1"/>
</dbReference>
<evidence type="ECO:0000256" key="11">
    <source>
        <dbReference type="SAM" id="MobiDB-lite"/>
    </source>
</evidence>
<comment type="similarity">
    <text evidence="2">Belongs to the RLP family.</text>
</comment>
<keyword evidence="13" id="KW-1185">Reference proteome</keyword>
<evidence type="ECO:0000256" key="7">
    <source>
        <dbReference type="ARBA" id="ARBA00022989"/>
    </source>
</evidence>
<dbReference type="AlphaFoldDB" id="A0ABD1AG42"/>
<comment type="subcellular location">
    <subcellularLocation>
        <location evidence="1">Cell membrane</location>
        <topology evidence="1">Single-pass type I membrane protein</topology>
    </subcellularLocation>
</comment>
<evidence type="ECO:0000256" key="10">
    <source>
        <dbReference type="ARBA" id="ARBA00023180"/>
    </source>
</evidence>
<evidence type="ECO:0000256" key="8">
    <source>
        <dbReference type="ARBA" id="ARBA00023136"/>
    </source>
</evidence>
<dbReference type="PANTHER" id="PTHR27004">
    <property type="entry name" value="RECEPTOR-LIKE PROTEIN 12 ISOFORM X1"/>
    <property type="match status" value="1"/>
</dbReference>
<evidence type="ECO:0000313" key="12">
    <source>
        <dbReference type="EMBL" id="KAL1205736.1"/>
    </source>
</evidence>
<keyword evidence="6" id="KW-0677">Repeat</keyword>
<keyword evidence="3" id="KW-1003">Cell membrane</keyword>
<keyword evidence="10" id="KW-0325">Glycoprotein</keyword>
<keyword evidence="4" id="KW-0433">Leucine-rich repeat</keyword>
<keyword evidence="9 12" id="KW-0675">Receptor</keyword>
<evidence type="ECO:0000313" key="13">
    <source>
        <dbReference type="Proteomes" id="UP001558713"/>
    </source>
</evidence>
<dbReference type="EMBL" id="JBANAX010000512">
    <property type="protein sequence ID" value="KAL1205736.1"/>
    <property type="molecule type" value="Genomic_DNA"/>
</dbReference>
<dbReference type="Gene3D" id="3.80.10.10">
    <property type="entry name" value="Ribonuclease Inhibitor"/>
    <property type="match status" value="1"/>
</dbReference>
<evidence type="ECO:0000256" key="6">
    <source>
        <dbReference type="ARBA" id="ARBA00022737"/>
    </source>
</evidence>
<dbReference type="Pfam" id="PF00560">
    <property type="entry name" value="LRR_1"/>
    <property type="match status" value="3"/>
</dbReference>
<proteinExistence type="inferred from homology"/>
<dbReference type="FunFam" id="3.80.10.10:FF:000111">
    <property type="entry name" value="LRR receptor-like serine/threonine-protein kinase ERECTA"/>
    <property type="match status" value="1"/>
</dbReference>